<gene>
    <name evidence="1" type="ORF">POPTR_005G120000</name>
</gene>
<name>U5GF68_POPTR</name>
<accession>U5GF68</accession>
<protein>
    <submittedName>
        <fullName evidence="1">Uncharacterized protein</fullName>
    </submittedName>
</protein>
<dbReference type="Proteomes" id="UP000006729">
    <property type="component" value="Chromosome 5"/>
</dbReference>
<dbReference type="EMBL" id="CM009294">
    <property type="protein sequence ID" value="PNT36314.1"/>
    <property type="molecule type" value="Genomic_DNA"/>
</dbReference>
<organism evidence="1 2">
    <name type="scientific">Populus trichocarpa</name>
    <name type="common">Western balsam poplar</name>
    <name type="synonym">Populus balsamifera subsp. trichocarpa</name>
    <dbReference type="NCBI Taxonomy" id="3694"/>
    <lineage>
        <taxon>Eukaryota</taxon>
        <taxon>Viridiplantae</taxon>
        <taxon>Streptophyta</taxon>
        <taxon>Embryophyta</taxon>
        <taxon>Tracheophyta</taxon>
        <taxon>Spermatophyta</taxon>
        <taxon>Magnoliopsida</taxon>
        <taxon>eudicotyledons</taxon>
        <taxon>Gunneridae</taxon>
        <taxon>Pentapetalae</taxon>
        <taxon>rosids</taxon>
        <taxon>fabids</taxon>
        <taxon>Malpighiales</taxon>
        <taxon>Salicaceae</taxon>
        <taxon>Saliceae</taxon>
        <taxon>Populus</taxon>
    </lineage>
</organism>
<sequence>MWMATGPVTLYMVIVNLPVMSSLIRMKETETKGLVAEVTRKFVHRDGETISYGNSYYELKFEEEYSEIIMKKYLGQIQEKHDAYLQGQRELQQMYSRKMGGGREIKLNCSHDQLLEV</sequence>
<evidence type="ECO:0000313" key="2">
    <source>
        <dbReference type="Proteomes" id="UP000006729"/>
    </source>
</evidence>
<proteinExistence type="predicted"/>
<reference evidence="1 2" key="1">
    <citation type="journal article" date="2006" name="Science">
        <title>The genome of black cottonwood, Populus trichocarpa (Torr. &amp; Gray).</title>
        <authorList>
            <person name="Tuskan G.A."/>
            <person name="Difazio S."/>
            <person name="Jansson S."/>
            <person name="Bohlmann J."/>
            <person name="Grigoriev I."/>
            <person name="Hellsten U."/>
            <person name="Putnam N."/>
            <person name="Ralph S."/>
            <person name="Rombauts S."/>
            <person name="Salamov A."/>
            <person name="Schein J."/>
            <person name="Sterck L."/>
            <person name="Aerts A."/>
            <person name="Bhalerao R.R."/>
            <person name="Bhalerao R.P."/>
            <person name="Blaudez D."/>
            <person name="Boerjan W."/>
            <person name="Brun A."/>
            <person name="Brunner A."/>
            <person name="Busov V."/>
            <person name="Campbell M."/>
            <person name="Carlson J."/>
            <person name="Chalot M."/>
            <person name="Chapman J."/>
            <person name="Chen G.L."/>
            <person name="Cooper D."/>
            <person name="Coutinho P.M."/>
            <person name="Couturier J."/>
            <person name="Covert S."/>
            <person name="Cronk Q."/>
            <person name="Cunningham R."/>
            <person name="Davis J."/>
            <person name="Degroeve S."/>
            <person name="Dejardin A."/>
            <person name="Depamphilis C."/>
            <person name="Detter J."/>
            <person name="Dirks B."/>
            <person name="Dubchak I."/>
            <person name="Duplessis S."/>
            <person name="Ehlting J."/>
            <person name="Ellis B."/>
            <person name="Gendler K."/>
            <person name="Goodstein D."/>
            <person name="Gribskov M."/>
            <person name="Grimwood J."/>
            <person name="Groover A."/>
            <person name="Gunter L."/>
            <person name="Hamberger B."/>
            <person name="Heinze B."/>
            <person name="Helariutta Y."/>
            <person name="Henrissat B."/>
            <person name="Holligan D."/>
            <person name="Holt R."/>
            <person name="Huang W."/>
            <person name="Islam-Faridi N."/>
            <person name="Jones S."/>
            <person name="Jones-Rhoades M."/>
            <person name="Jorgensen R."/>
            <person name="Joshi C."/>
            <person name="Kangasjarvi J."/>
            <person name="Karlsson J."/>
            <person name="Kelleher C."/>
            <person name="Kirkpatrick R."/>
            <person name="Kirst M."/>
            <person name="Kohler A."/>
            <person name="Kalluri U."/>
            <person name="Larimer F."/>
            <person name="Leebens-Mack J."/>
            <person name="Leple J.C."/>
            <person name="Locascio P."/>
            <person name="Lou Y."/>
            <person name="Lucas S."/>
            <person name="Martin F."/>
            <person name="Montanini B."/>
            <person name="Napoli C."/>
            <person name="Nelson D.R."/>
            <person name="Nelson C."/>
            <person name="Nieminen K."/>
            <person name="Nilsson O."/>
            <person name="Pereda V."/>
            <person name="Peter G."/>
            <person name="Philippe R."/>
            <person name="Pilate G."/>
            <person name="Poliakov A."/>
            <person name="Razumovskaya J."/>
            <person name="Richardson P."/>
            <person name="Rinaldi C."/>
            <person name="Ritland K."/>
            <person name="Rouze P."/>
            <person name="Ryaboy D."/>
            <person name="Schmutz J."/>
            <person name="Schrader J."/>
            <person name="Segerman B."/>
            <person name="Shin H."/>
            <person name="Siddiqui A."/>
            <person name="Sterky F."/>
            <person name="Terry A."/>
            <person name="Tsai C.J."/>
            <person name="Uberbacher E."/>
            <person name="Unneberg P."/>
            <person name="Vahala J."/>
            <person name="Wall K."/>
            <person name="Wessler S."/>
            <person name="Yang G."/>
            <person name="Yin T."/>
            <person name="Douglas C."/>
            <person name="Marra M."/>
            <person name="Sandberg G."/>
            <person name="Van de Peer Y."/>
            <person name="Rokhsar D."/>
        </authorList>
    </citation>
    <scope>NUCLEOTIDE SEQUENCE [LARGE SCALE GENOMIC DNA]</scope>
    <source>
        <strain evidence="2">cv. Nisqually</strain>
    </source>
</reference>
<evidence type="ECO:0000313" key="1">
    <source>
        <dbReference type="EMBL" id="PNT36314.1"/>
    </source>
</evidence>
<keyword evidence="2" id="KW-1185">Reference proteome</keyword>
<dbReference type="InParanoid" id="U5GF68"/>
<dbReference type="HOGENOM" id="CLU_2088956_0_0_1"/>
<dbReference type="AlphaFoldDB" id="U5GF68"/>